<keyword evidence="3" id="KW-1185">Reference proteome</keyword>
<feature type="region of interest" description="Disordered" evidence="1">
    <location>
        <begin position="73"/>
        <end position="93"/>
    </location>
</feature>
<gene>
    <name evidence="2" type="ORF">PACTADRAFT_882</name>
</gene>
<reference evidence="3" key="1">
    <citation type="submission" date="2016-05" db="EMBL/GenBank/DDBJ databases">
        <title>Comparative genomics of biotechnologically important yeasts.</title>
        <authorList>
            <consortium name="DOE Joint Genome Institute"/>
            <person name="Riley R."/>
            <person name="Haridas S."/>
            <person name="Wolfe K.H."/>
            <person name="Lopes M.R."/>
            <person name="Hittinger C.T."/>
            <person name="Goker M."/>
            <person name="Salamov A."/>
            <person name="Wisecaver J."/>
            <person name="Long T.M."/>
            <person name="Aerts A.L."/>
            <person name="Barry K."/>
            <person name="Choi C."/>
            <person name="Clum A."/>
            <person name="Coughlan A.Y."/>
            <person name="Deshpande S."/>
            <person name="Douglass A.P."/>
            <person name="Hanson S.J."/>
            <person name="Klenk H.-P."/>
            <person name="Labutti K."/>
            <person name="Lapidus A."/>
            <person name="Lindquist E."/>
            <person name="Lipzen A."/>
            <person name="Meier-Kolthoff J.P."/>
            <person name="Ohm R.A."/>
            <person name="Otillar R.P."/>
            <person name="Pangilinan J."/>
            <person name="Peng Y."/>
            <person name="Rokas A."/>
            <person name="Rosa C.A."/>
            <person name="Scheuner C."/>
            <person name="Sibirny A.A."/>
            <person name="Slot J.C."/>
            <person name="Stielow J.B."/>
            <person name="Sun H."/>
            <person name="Kurtzman C.P."/>
            <person name="Blackwell M."/>
            <person name="Grigoriev I.V."/>
            <person name="Jeffries T.W."/>
        </authorList>
    </citation>
    <scope>NUCLEOTIDE SEQUENCE [LARGE SCALE GENOMIC DNA]</scope>
    <source>
        <strain evidence="3">NRRL Y-2460</strain>
    </source>
</reference>
<name>A0A1E4U332_PACTA</name>
<evidence type="ECO:0000313" key="2">
    <source>
        <dbReference type="EMBL" id="ODV98402.1"/>
    </source>
</evidence>
<evidence type="ECO:0000256" key="1">
    <source>
        <dbReference type="SAM" id="MobiDB-lite"/>
    </source>
</evidence>
<sequence>MRRLTPISRHISRNTRNIKETLINFQYQTVSRHYGRRSYSSVCILNSITSSTKLSSKVRSGDDAETVYRSNHVNSYNNSNNNNNNNNCNNNREGRLEHIGDSIEFENKLTKTFLLKIREHKYNSVIRIIYKYHKKPFIESSDNLESIIQELVSLNQKRLAFEFIKIHEEMIIRNVQCFKPDTLIVFLELIYIFQRYEMFDKLFSYYINNSDLDLKTIQNAISFYIKTGRIEFAKQLLYQMSFYFNSRKDNNHDNTDVEFLLYSYLTSLEKFRAPLVLFEFGFNTWKTQKLSINNKSYALMMDKYYLSKNNDKIEKFKRYLQEINKNDVIEVQLVNFYEILRNGNLSEEERYKMILEWRNNINSLNDSETLTLFYKKIIDIVSFVFKDIDMIRAKLLPLISADNLNNTVSIYLSISNYYLHTRDFDGLVELFDKEIIEQKLPFTYRHLRMVWETFMNAYPDYGKHIETKDLVEKFVKYDLALSKAWVRQFLNSIQIDKHRYNIEYAFGLRNKSNKDVVKLIKDIDEMDKLTATERVSKLIQKSLENGVNIHSQSFISILEKYLKLSNNIDEVGLSEINQQLATLNLEVSNRLKLAFLKKKLRLIEIRKYEVQDQHLDTRILQSRVISNFVEDNVDESFVRKDFSELCDILIDFKFNTEAEEILNNKLKKEKTTADTDLGYDQMLLSILETKLYFNDLKKFILSVEHFKSELLSGKVFIRKFYFQHLKVSEKKFKAKFFQELRELSKNENQNEAFEKKKLVYENFLHYFHNFIKLCVQNYAERRTLERRKFYQIFNRYLKRVVEE</sequence>
<dbReference type="AlphaFoldDB" id="A0A1E4U332"/>
<dbReference type="OrthoDB" id="3981214at2759"/>
<protein>
    <submittedName>
        <fullName evidence="2">Uncharacterized protein</fullName>
    </submittedName>
</protein>
<organism evidence="2 3">
    <name type="scientific">Pachysolen tannophilus NRRL Y-2460</name>
    <dbReference type="NCBI Taxonomy" id="669874"/>
    <lineage>
        <taxon>Eukaryota</taxon>
        <taxon>Fungi</taxon>
        <taxon>Dikarya</taxon>
        <taxon>Ascomycota</taxon>
        <taxon>Saccharomycotina</taxon>
        <taxon>Pichiomycetes</taxon>
        <taxon>Pachysolenaceae</taxon>
        <taxon>Pachysolen</taxon>
    </lineage>
</organism>
<dbReference type="EMBL" id="KV454011">
    <property type="protein sequence ID" value="ODV98402.1"/>
    <property type="molecule type" value="Genomic_DNA"/>
</dbReference>
<proteinExistence type="predicted"/>
<dbReference type="Proteomes" id="UP000094236">
    <property type="component" value="Unassembled WGS sequence"/>
</dbReference>
<dbReference type="PANTHER" id="PTHR20916">
    <property type="entry name" value="CYSTEINE AND GLYCINE-RICH PROTEIN 2 BINDING PROTEIN"/>
    <property type="match status" value="1"/>
</dbReference>
<evidence type="ECO:0000313" key="3">
    <source>
        <dbReference type="Proteomes" id="UP000094236"/>
    </source>
</evidence>
<feature type="compositionally biased region" description="Low complexity" evidence="1">
    <location>
        <begin position="73"/>
        <end position="91"/>
    </location>
</feature>
<accession>A0A1E4U332</accession>
<dbReference type="PANTHER" id="PTHR20916:SF18">
    <property type="entry name" value="IPT_TIG DOMAIN-CONTAINING PROTEIN"/>
    <property type="match status" value="1"/>
</dbReference>